<evidence type="ECO:0000313" key="2">
    <source>
        <dbReference type="Proteomes" id="UP000799757"/>
    </source>
</evidence>
<keyword evidence="2" id="KW-1185">Reference proteome</keyword>
<evidence type="ECO:0000313" key="1">
    <source>
        <dbReference type="EMBL" id="KAF2797647.1"/>
    </source>
</evidence>
<gene>
    <name evidence="1" type="ORF">K505DRAFT_322401</name>
</gene>
<reference evidence="1" key="1">
    <citation type="journal article" date="2020" name="Stud. Mycol.">
        <title>101 Dothideomycetes genomes: a test case for predicting lifestyles and emergence of pathogens.</title>
        <authorList>
            <person name="Haridas S."/>
            <person name="Albert R."/>
            <person name="Binder M."/>
            <person name="Bloem J."/>
            <person name="Labutti K."/>
            <person name="Salamov A."/>
            <person name="Andreopoulos B."/>
            <person name="Baker S."/>
            <person name="Barry K."/>
            <person name="Bills G."/>
            <person name="Bluhm B."/>
            <person name="Cannon C."/>
            <person name="Castanera R."/>
            <person name="Culley D."/>
            <person name="Daum C."/>
            <person name="Ezra D."/>
            <person name="Gonzalez J."/>
            <person name="Henrissat B."/>
            <person name="Kuo A."/>
            <person name="Liang C."/>
            <person name="Lipzen A."/>
            <person name="Lutzoni F."/>
            <person name="Magnuson J."/>
            <person name="Mondo S."/>
            <person name="Nolan M."/>
            <person name="Ohm R."/>
            <person name="Pangilinan J."/>
            <person name="Park H.-J."/>
            <person name="Ramirez L."/>
            <person name="Alfaro M."/>
            <person name="Sun H."/>
            <person name="Tritt A."/>
            <person name="Yoshinaga Y."/>
            <person name="Zwiers L.-H."/>
            <person name="Turgeon B."/>
            <person name="Goodwin S."/>
            <person name="Spatafora J."/>
            <person name="Crous P."/>
            <person name="Grigoriev I."/>
        </authorList>
    </citation>
    <scope>NUCLEOTIDE SEQUENCE</scope>
    <source>
        <strain evidence="1">CBS 109.77</strain>
    </source>
</reference>
<dbReference type="AlphaFoldDB" id="A0A6A6XQ41"/>
<proteinExistence type="predicted"/>
<sequence length="75" mass="8707">MTGVVVHLAWHEGKKHRQRAELGLGLGWWFIVYILSRDSWICGAHGTEWYIRKCNKTSQVLISAKFVFLFVQDMG</sequence>
<dbReference type="Proteomes" id="UP000799757">
    <property type="component" value="Unassembled WGS sequence"/>
</dbReference>
<dbReference type="EMBL" id="MU001801">
    <property type="protein sequence ID" value="KAF2797647.1"/>
    <property type="molecule type" value="Genomic_DNA"/>
</dbReference>
<protein>
    <submittedName>
        <fullName evidence="1">Uncharacterized protein</fullName>
    </submittedName>
</protein>
<accession>A0A6A6XQ41</accession>
<name>A0A6A6XQ41_9PLEO</name>
<organism evidence="1 2">
    <name type="scientific">Melanomma pulvis-pyrius CBS 109.77</name>
    <dbReference type="NCBI Taxonomy" id="1314802"/>
    <lineage>
        <taxon>Eukaryota</taxon>
        <taxon>Fungi</taxon>
        <taxon>Dikarya</taxon>
        <taxon>Ascomycota</taxon>
        <taxon>Pezizomycotina</taxon>
        <taxon>Dothideomycetes</taxon>
        <taxon>Pleosporomycetidae</taxon>
        <taxon>Pleosporales</taxon>
        <taxon>Melanommataceae</taxon>
        <taxon>Melanomma</taxon>
    </lineage>
</organism>